<dbReference type="GO" id="GO:0046872">
    <property type="term" value="F:metal ion binding"/>
    <property type="evidence" value="ECO:0007669"/>
    <property type="project" value="UniProtKB-KW"/>
</dbReference>
<reference evidence="10 11" key="1">
    <citation type="submission" date="2018-06" db="EMBL/GenBank/DDBJ databases">
        <title>Complete genome of Desulfovibrio marinus P48SEP.</title>
        <authorList>
            <person name="Crispim J.S."/>
            <person name="Vidigal P.M.P."/>
            <person name="Silva L.C.F."/>
            <person name="Araujo L.C."/>
            <person name="Laguardia C.N."/>
            <person name="Dias R.S."/>
            <person name="Sousa M.P."/>
            <person name="Paula S.O."/>
            <person name="Silva C."/>
        </authorList>
    </citation>
    <scope>NUCLEOTIDE SEQUENCE [LARGE SCALE GENOMIC DNA]</scope>
    <source>
        <strain evidence="10 11">P48SEP</strain>
    </source>
</reference>
<evidence type="ECO:0000313" key="10">
    <source>
        <dbReference type="EMBL" id="TVM31692.1"/>
    </source>
</evidence>
<dbReference type="NCBIfam" id="NF041136">
    <property type="entry name" value="MrpORP"/>
    <property type="match status" value="1"/>
</dbReference>
<comment type="subunit">
    <text evidence="6">Homodimer.</text>
</comment>
<dbReference type="GO" id="GO:0140663">
    <property type="term" value="F:ATP-dependent FeS chaperone activity"/>
    <property type="evidence" value="ECO:0007669"/>
    <property type="project" value="InterPro"/>
</dbReference>
<protein>
    <recommendedName>
        <fullName evidence="6">Iron-sulfur cluster carrier protein</fullName>
    </recommendedName>
</protein>
<keyword evidence="4 6" id="KW-0408">Iron</keyword>
<dbReference type="Gene3D" id="3.40.50.300">
    <property type="entry name" value="P-loop containing nucleotide triphosphate hydrolases"/>
    <property type="match status" value="1"/>
</dbReference>
<dbReference type="AlphaFoldDB" id="A0A6P1ZEL3"/>
<dbReference type="GO" id="GO:0016887">
    <property type="term" value="F:ATP hydrolysis activity"/>
    <property type="evidence" value="ECO:0007669"/>
    <property type="project" value="UniProtKB-UniRule"/>
</dbReference>
<dbReference type="SUPFAM" id="SSF52540">
    <property type="entry name" value="P-loop containing nucleoside triphosphate hydrolases"/>
    <property type="match status" value="1"/>
</dbReference>
<dbReference type="CDD" id="cd00851">
    <property type="entry name" value="MTH1175"/>
    <property type="match status" value="1"/>
</dbReference>
<evidence type="ECO:0000256" key="3">
    <source>
        <dbReference type="ARBA" id="ARBA00022840"/>
    </source>
</evidence>
<dbReference type="CDD" id="cd02037">
    <property type="entry name" value="Mrp_NBP35"/>
    <property type="match status" value="1"/>
</dbReference>
<dbReference type="PANTHER" id="PTHR23264:SF19">
    <property type="entry name" value="CYTOSOLIC FE-S CLUSTER ASSEMBLY FACTOR NUBP2"/>
    <property type="match status" value="1"/>
</dbReference>
<proteinExistence type="inferred from homology"/>
<evidence type="ECO:0000313" key="12">
    <source>
        <dbReference type="Proteomes" id="UP000503251"/>
    </source>
</evidence>
<gene>
    <name evidence="10" type="ORF">DQK91_17290</name>
    <name evidence="9" type="ORF">E8L03_20455</name>
</gene>
<dbReference type="Proteomes" id="UP000503251">
    <property type="component" value="Chromosome"/>
</dbReference>
<dbReference type="Pfam" id="PF02579">
    <property type="entry name" value="Nitro_FeMo-Co"/>
    <property type="match status" value="1"/>
</dbReference>
<dbReference type="InterPro" id="IPR000808">
    <property type="entry name" value="Mrp-like_CS"/>
</dbReference>
<keyword evidence="6" id="KW-0378">Hydrolase</keyword>
<dbReference type="InterPro" id="IPR003731">
    <property type="entry name" value="Di-Nase_FeMo-co_biosynth"/>
</dbReference>
<dbReference type="InterPro" id="IPR019591">
    <property type="entry name" value="Mrp/NBP35_ATP-bd"/>
</dbReference>
<evidence type="ECO:0000256" key="5">
    <source>
        <dbReference type="ARBA" id="ARBA00023014"/>
    </source>
</evidence>
<dbReference type="GO" id="GO:0005524">
    <property type="term" value="F:ATP binding"/>
    <property type="evidence" value="ECO:0007669"/>
    <property type="project" value="UniProtKB-UniRule"/>
</dbReference>
<dbReference type="Proteomes" id="UP000434052">
    <property type="component" value="Unassembled WGS sequence"/>
</dbReference>
<feature type="domain" description="Dinitrogenase iron-molybdenum cofactor biosynthesis" evidence="8">
    <location>
        <begin position="309"/>
        <end position="399"/>
    </location>
</feature>
<name>A0A6P1ZEL3_9BACT</name>
<dbReference type="HAMAP" id="MF_02040">
    <property type="entry name" value="Mrp_NBP35"/>
    <property type="match status" value="1"/>
</dbReference>
<dbReference type="OrthoDB" id="9809679at2"/>
<dbReference type="InterPro" id="IPR033913">
    <property type="entry name" value="MTH1175_dom"/>
</dbReference>
<dbReference type="InterPro" id="IPR027417">
    <property type="entry name" value="P-loop_NTPase"/>
</dbReference>
<reference evidence="9 12" key="2">
    <citation type="submission" date="2019-04" db="EMBL/GenBank/DDBJ databases">
        <title>Isolation and culture of sulfate reducing bacteria from the cold seep of the South China Sea.</title>
        <authorList>
            <person name="Sun C."/>
            <person name="Liu R."/>
        </authorList>
    </citation>
    <scope>NUCLEOTIDE SEQUENCE [LARGE SCALE GENOMIC DNA]</scope>
    <source>
        <strain evidence="9 12">CS1</strain>
    </source>
</reference>
<dbReference type="Pfam" id="PF10609">
    <property type="entry name" value="ParA"/>
    <property type="match status" value="1"/>
</dbReference>
<dbReference type="GO" id="GO:0005829">
    <property type="term" value="C:cytosol"/>
    <property type="evidence" value="ECO:0007669"/>
    <property type="project" value="TreeGrafter"/>
</dbReference>
<comment type="function">
    <text evidence="6">Binds and transfers iron-sulfur (Fe-S) clusters to target apoproteins. Can hydrolyze ATP.</text>
</comment>
<dbReference type="InterPro" id="IPR036105">
    <property type="entry name" value="DiNase_FeMo-co_biosyn_sf"/>
</dbReference>
<dbReference type="PANTHER" id="PTHR23264">
    <property type="entry name" value="NUCLEOTIDE-BINDING PROTEIN NBP35 YEAST -RELATED"/>
    <property type="match status" value="1"/>
</dbReference>
<dbReference type="GO" id="GO:0016226">
    <property type="term" value="P:iron-sulfur cluster assembly"/>
    <property type="evidence" value="ECO:0007669"/>
    <property type="project" value="InterPro"/>
</dbReference>
<evidence type="ECO:0000256" key="6">
    <source>
        <dbReference type="HAMAP-Rule" id="MF_02040"/>
    </source>
</evidence>
<evidence type="ECO:0000256" key="2">
    <source>
        <dbReference type="ARBA" id="ARBA00022741"/>
    </source>
</evidence>
<evidence type="ECO:0000256" key="7">
    <source>
        <dbReference type="SAM" id="MobiDB-lite"/>
    </source>
</evidence>
<feature type="compositionally biased region" description="Gly residues" evidence="7">
    <location>
        <begin position="8"/>
        <end position="20"/>
    </location>
</feature>
<keyword evidence="3 6" id="KW-0067">ATP-binding</keyword>
<keyword evidence="2 6" id="KW-0547">Nucleotide-binding</keyword>
<evidence type="ECO:0000259" key="8">
    <source>
        <dbReference type="Pfam" id="PF02579"/>
    </source>
</evidence>
<feature type="binding site" evidence="6">
    <location>
        <begin position="45"/>
        <end position="52"/>
    </location>
    <ligand>
        <name>ATP</name>
        <dbReference type="ChEBI" id="CHEBI:30616"/>
    </ligand>
</feature>
<keyword evidence="5 6" id="KW-0411">Iron-sulfur</keyword>
<sequence length="412" mass="43506">MSDECTGCGSGGSCDAGGCSGPSQEELQMQARLSRIKNKIVVLSGKGGVGKSTVATNIAIALSMAGKKVGLLDVDVHGPSVPRILGLSGQQPHMNEASMEPVAWSSNLFVMSLGFLLPSPEQAVIWRGPVKMGLINQFLRDVEWGDLDFLVVDCPPGTGDEPLSVLQDLGPEAQAVVVTTPQSIAVDDVRRSVSFVRQLGNPVIGIVENMSGFVCRHCGEVEHIFSSGGGEKLAAEMDVPFLGSIPIDPDMGRAAEEGFSYLKVYEHTAVTEAFGRIIKPILEKAGALQENNTSAPVNGVKRIAVPVADGKLCMHFGHCQQFAFVDIDPDTHEVTGMTLETPPPHEPGVYPDFVSSKGAELVIAGGMGCKAQSLFTDKGVRVLVGATGQDPKEIVRQYLAGDLSLGSNICDH</sequence>
<dbReference type="Gene3D" id="3.30.420.130">
    <property type="entry name" value="Dinitrogenase iron-molybdenum cofactor biosynthesis domain"/>
    <property type="match status" value="1"/>
</dbReference>
<keyword evidence="1 6" id="KW-0479">Metal-binding</keyword>
<dbReference type="RefSeq" id="WP_144306650.1">
    <property type="nucleotide sequence ID" value="NZ_CP039543.1"/>
</dbReference>
<dbReference type="GO" id="GO:0051536">
    <property type="term" value="F:iron-sulfur cluster binding"/>
    <property type="evidence" value="ECO:0007669"/>
    <property type="project" value="UniProtKB-UniRule"/>
</dbReference>
<evidence type="ECO:0000313" key="9">
    <source>
        <dbReference type="EMBL" id="QJT11138.1"/>
    </source>
</evidence>
<dbReference type="SUPFAM" id="SSF53146">
    <property type="entry name" value="Nitrogenase accessory factor-like"/>
    <property type="match status" value="1"/>
</dbReference>
<accession>A0A6P1ZEL3</accession>
<feature type="region of interest" description="Disordered" evidence="7">
    <location>
        <begin position="1"/>
        <end position="21"/>
    </location>
</feature>
<comment type="similarity">
    <text evidence="6">Belongs to the Mrp/NBP35 ATP-binding proteins family.</text>
</comment>
<evidence type="ECO:0000256" key="1">
    <source>
        <dbReference type="ARBA" id="ARBA00022723"/>
    </source>
</evidence>
<dbReference type="InterPro" id="IPR033756">
    <property type="entry name" value="YlxH/NBP35"/>
</dbReference>
<keyword evidence="12" id="KW-1185">Reference proteome</keyword>
<dbReference type="EMBL" id="QMIF01000014">
    <property type="protein sequence ID" value="TVM31692.1"/>
    <property type="molecule type" value="Genomic_DNA"/>
</dbReference>
<dbReference type="FunFam" id="3.40.50.300:FF:001119">
    <property type="entry name" value="Iron-sulfur cluster carrier protein"/>
    <property type="match status" value="1"/>
</dbReference>
<organism evidence="10 11">
    <name type="scientific">Oceanidesulfovibrio marinus</name>
    <dbReference type="NCBI Taxonomy" id="370038"/>
    <lineage>
        <taxon>Bacteria</taxon>
        <taxon>Pseudomonadati</taxon>
        <taxon>Thermodesulfobacteriota</taxon>
        <taxon>Desulfovibrionia</taxon>
        <taxon>Desulfovibrionales</taxon>
        <taxon>Desulfovibrionaceae</taxon>
        <taxon>Oceanidesulfovibrio</taxon>
    </lineage>
</organism>
<dbReference type="PROSITE" id="PS01215">
    <property type="entry name" value="MRP"/>
    <property type="match status" value="1"/>
</dbReference>
<dbReference type="EMBL" id="CP039543">
    <property type="protein sequence ID" value="QJT11138.1"/>
    <property type="molecule type" value="Genomic_DNA"/>
</dbReference>
<evidence type="ECO:0000256" key="4">
    <source>
        <dbReference type="ARBA" id="ARBA00023004"/>
    </source>
</evidence>
<evidence type="ECO:0000313" key="11">
    <source>
        <dbReference type="Proteomes" id="UP000434052"/>
    </source>
</evidence>